<dbReference type="Proteomes" id="UP001499854">
    <property type="component" value="Unassembled WGS sequence"/>
</dbReference>
<name>A0ABN2T748_9ACTN</name>
<organism evidence="4 5">
    <name type="scientific">Catenulispora subtropica</name>
    <dbReference type="NCBI Taxonomy" id="450798"/>
    <lineage>
        <taxon>Bacteria</taxon>
        <taxon>Bacillati</taxon>
        <taxon>Actinomycetota</taxon>
        <taxon>Actinomycetes</taxon>
        <taxon>Catenulisporales</taxon>
        <taxon>Catenulisporaceae</taxon>
        <taxon>Catenulispora</taxon>
    </lineage>
</organism>
<dbReference type="CDD" id="cd00060">
    <property type="entry name" value="FHA"/>
    <property type="match status" value="1"/>
</dbReference>
<proteinExistence type="predicted"/>
<evidence type="ECO:0000313" key="5">
    <source>
        <dbReference type="Proteomes" id="UP001499854"/>
    </source>
</evidence>
<feature type="transmembrane region" description="Helical" evidence="2">
    <location>
        <begin position="452"/>
        <end position="474"/>
    </location>
</feature>
<gene>
    <name evidence="4" type="ORF">GCM10009838_77650</name>
</gene>
<dbReference type="InterPro" id="IPR050923">
    <property type="entry name" value="Cell_Proc_Reg/RNA_Proc"/>
</dbReference>
<evidence type="ECO:0000313" key="4">
    <source>
        <dbReference type="EMBL" id="GAA2000549.1"/>
    </source>
</evidence>
<dbReference type="PROSITE" id="PS50006">
    <property type="entry name" value="FHA_DOMAIN"/>
    <property type="match status" value="1"/>
</dbReference>
<feature type="transmembrane region" description="Helical" evidence="2">
    <location>
        <begin position="353"/>
        <end position="375"/>
    </location>
</feature>
<comment type="caution">
    <text evidence="4">The sequence shown here is derived from an EMBL/GenBank/DDBJ whole genome shotgun (WGS) entry which is preliminary data.</text>
</comment>
<dbReference type="SUPFAM" id="SSF49879">
    <property type="entry name" value="SMAD/FHA domain"/>
    <property type="match status" value="1"/>
</dbReference>
<keyword evidence="2" id="KW-1133">Transmembrane helix</keyword>
<dbReference type="EMBL" id="BAAAQM010000068">
    <property type="protein sequence ID" value="GAA2000549.1"/>
    <property type="molecule type" value="Genomic_DNA"/>
</dbReference>
<feature type="domain" description="FHA" evidence="3">
    <location>
        <begin position="93"/>
        <end position="138"/>
    </location>
</feature>
<reference evidence="4 5" key="1">
    <citation type="journal article" date="2019" name="Int. J. Syst. Evol. Microbiol.">
        <title>The Global Catalogue of Microorganisms (GCM) 10K type strain sequencing project: providing services to taxonomists for standard genome sequencing and annotation.</title>
        <authorList>
            <consortium name="The Broad Institute Genomics Platform"/>
            <consortium name="The Broad Institute Genome Sequencing Center for Infectious Disease"/>
            <person name="Wu L."/>
            <person name="Ma J."/>
        </authorList>
    </citation>
    <scope>NUCLEOTIDE SEQUENCE [LARGE SCALE GENOMIC DNA]</scope>
    <source>
        <strain evidence="4 5">JCM 16013</strain>
    </source>
</reference>
<dbReference type="InterPro" id="IPR008984">
    <property type="entry name" value="SMAD_FHA_dom_sf"/>
</dbReference>
<dbReference type="Gene3D" id="2.60.200.20">
    <property type="match status" value="1"/>
</dbReference>
<keyword evidence="2" id="KW-0472">Membrane</keyword>
<feature type="transmembrane region" description="Helical" evidence="2">
    <location>
        <begin position="548"/>
        <end position="572"/>
    </location>
</feature>
<feature type="transmembrane region" description="Helical" evidence="2">
    <location>
        <begin position="588"/>
        <end position="609"/>
    </location>
</feature>
<dbReference type="Pfam" id="PF00498">
    <property type="entry name" value="FHA"/>
    <property type="match status" value="1"/>
</dbReference>
<sequence length="634" mass="70911">MLHRHGGTIMETYQVSVMVPPPFRVRRLRWVFGDGGIYVLCHSCRYQVRKDFPYCLRCGTQRKKARVDQFDAPQLRRPGSTGTSVAMVTKDAFTIGRSSGNDLKLDHPSVSREHARIVRESGSYYLEDLGSLNGIRVDSGQGPQDAERIRGGKARLHDGSVVFVGDVALIFEQPRTAAIGSKTMVRPAGATMLAPAQELISPADALADEHAPPEPLSATPRKRSGWALKQVPDDRGRLEWALSNTRTGAYLSLDERQVFVWNQIDGRSTTRDLLFAYLEEYGELALPRIEQALRMFASVDLVAGLPGQRSTEELSFWRRAGRATLNALLRMEISVKGLDGLIERGYRRFGWWFFTRPAIALLALVVPAGLVAFWFDRDKYKLLDTAGAGPWGGAIVLIVFFAACTVHEMAHAMAVKSYGRRVNRGGFMMMMGMPFAFVDTSDMWLGSRWSRVVVALSGPLVTAEIAGGLAVGAWYTHSPIAGAILFQIAFALYLNTLYNFNPLMPLDGYMALSDAMRFPRLREESRAYFTRGLWRDLRRRKLPTLKQWGMTLYGLCAILGTYGFIALGILAWNGRIGKFVHKSVPDPWAHMIIVAGIGVVLFPVWYGYFKALTRLLRRLGDKRQRRVRQAPAKA</sequence>
<dbReference type="CDD" id="cd05709">
    <property type="entry name" value="S2P-M50"/>
    <property type="match status" value="1"/>
</dbReference>
<keyword evidence="1" id="KW-0597">Phosphoprotein</keyword>
<evidence type="ECO:0000256" key="1">
    <source>
        <dbReference type="ARBA" id="ARBA00022553"/>
    </source>
</evidence>
<evidence type="ECO:0000259" key="3">
    <source>
        <dbReference type="PROSITE" id="PS50006"/>
    </source>
</evidence>
<evidence type="ECO:0000256" key="2">
    <source>
        <dbReference type="SAM" id="Phobius"/>
    </source>
</evidence>
<feature type="transmembrane region" description="Helical" evidence="2">
    <location>
        <begin position="480"/>
        <end position="500"/>
    </location>
</feature>
<feature type="transmembrane region" description="Helical" evidence="2">
    <location>
        <begin position="395"/>
        <end position="415"/>
    </location>
</feature>
<dbReference type="PANTHER" id="PTHR23308">
    <property type="entry name" value="NUCLEAR INHIBITOR OF PROTEIN PHOSPHATASE-1"/>
    <property type="match status" value="1"/>
</dbReference>
<dbReference type="SMART" id="SM00240">
    <property type="entry name" value="FHA"/>
    <property type="match status" value="1"/>
</dbReference>
<accession>A0ABN2T748</accession>
<protein>
    <recommendedName>
        <fullName evidence="3">FHA domain-containing protein</fullName>
    </recommendedName>
</protein>
<keyword evidence="5" id="KW-1185">Reference proteome</keyword>
<keyword evidence="2" id="KW-0812">Transmembrane</keyword>
<dbReference type="InterPro" id="IPR000253">
    <property type="entry name" value="FHA_dom"/>
</dbReference>